<dbReference type="Gene3D" id="3.40.50.300">
    <property type="entry name" value="P-loop containing nucleotide triphosphate hydrolases"/>
    <property type="match status" value="1"/>
</dbReference>
<evidence type="ECO:0000259" key="10">
    <source>
        <dbReference type="Pfam" id="PF23598"/>
    </source>
</evidence>
<evidence type="ECO:0000256" key="4">
    <source>
        <dbReference type="ARBA" id="ARBA00022741"/>
    </source>
</evidence>
<keyword evidence="12" id="KW-1185">Reference proteome</keyword>
<dbReference type="SUPFAM" id="SSF52540">
    <property type="entry name" value="P-loop containing nucleoside triphosphate hydrolases"/>
    <property type="match status" value="1"/>
</dbReference>
<dbReference type="Pfam" id="PF00931">
    <property type="entry name" value="NB-ARC"/>
    <property type="match status" value="1"/>
</dbReference>
<evidence type="ECO:0000256" key="6">
    <source>
        <dbReference type="ARBA" id="ARBA00023054"/>
    </source>
</evidence>
<feature type="domain" description="Disease resistance N-terminal" evidence="8">
    <location>
        <begin position="24"/>
        <end position="113"/>
    </location>
</feature>
<dbReference type="Pfam" id="PF18052">
    <property type="entry name" value="Rx_N"/>
    <property type="match status" value="1"/>
</dbReference>
<dbReference type="Pfam" id="PF23559">
    <property type="entry name" value="WHD_DRP"/>
    <property type="match status" value="1"/>
</dbReference>
<proteinExistence type="inferred from homology"/>
<accession>A0A453AA59</accession>
<dbReference type="GO" id="GO:0002758">
    <property type="term" value="P:innate immune response-activating signaling pathway"/>
    <property type="evidence" value="ECO:0007669"/>
    <property type="project" value="UniProtKB-ARBA"/>
</dbReference>
<evidence type="ECO:0000259" key="7">
    <source>
        <dbReference type="Pfam" id="PF00931"/>
    </source>
</evidence>
<evidence type="ECO:0000313" key="12">
    <source>
        <dbReference type="Proteomes" id="UP000015105"/>
    </source>
</evidence>
<dbReference type="InterPro" id="IPR032675">
    <property type="entry name" value="LRR_dom_sf"/>
</dbReference>
<dbReference type="STRING" id="200361.A0A453AA59"/>
<dbReference type="InterPro" id="IPR058922">
    <property type="entry name" value="WHD_DRP"/>
</dbReference>
<reference evidence="12" key="1">
    <citation type="journal article" date="2014" name="Science">
        <title>Ancient hybridizations among the ancestral genomes of bread wheat.</title>
        <authorList>
            <consortium name="International Wheat Genome Sequencing Consortium,"/>
            <person name="Marcussen T."/>
            <person name="Sandve S.R."/>
            <person name="Heier L."/>
            <person name="Spannagl M."/>
            <person name="Pfeifer M."/>
            <person name="Jakobsen K.S."/>
            <person name="Wulff B.B."/>
            <person name="Steuernagel B."/>
            <person name="Mayer K.F."/>
            <person name="Olsen O.A."/>
        </authorList>
    </citation>
    <scope>NUCLEOTIDE SEQUENCE [LARGE SCALE GENOMIC DNA]</scope>
    <source>
        <strain evidence="12">cv. AL8/78</strain>
    </source>
</reference>
<keyword evidence="2" id="KW-0433">Leucine-rich repeat</keyword>
<dbReference type="Gene3D" id="1.10.8.430">
    <property type="entry name" value="Helical domain of apoptotic protease-activating factors"/>
    <property type="match status" value="1"/>
</dbReference>
<evidence type="ECO:0000256" key="1">
    <source>
        <dbReference type="ARBA" id="ARBA00008894"/>
    </source>
</evidence>
<sequence length="969" mass="108477">CALVHQTTHTKFTSKGAMDLATGAMGTLLPKLLELLSEEYKLQKGVREGVKSLEKEMRSMYAALRKVAEVPREQLDEQVKLWAGEVRELSFDMEDVVDKFLVHVDEGSEPAANSNKLKRLTKKMASLFTKGKARHEIADAIKDINKQVQAVAERRARYNVDITVANLPTVTSIDPRLGAMYTEATGLVGIAGTRDQEVMKLLSEGDDMSKKNLKIVSVVGFGGLGKTTLVKMVYEKIGGDYDCKAFVPVGRKAEAKTVFTNILLNLGINGSELIMLNEQLLIDKLREFLKNKRYLIVIDDIWDEKLWTIIKCAFSSSNKFGSRLITTTRIVSVSESCSSSTNDSIYTMEPLSDDDSKRLFYKRIFSLESGCPPDFEEVSRDILKKCGGVPLAIITIASLLASGQRVKPKKEWHVLLDSIGRGLTENHTAKEMIRILSFSYYDLPSPMKTCLLYLSMFPEDSEIMKDRLIWMWIAESFVPSGKANTSLFEVGETYFHELVNRSLIQPVYGYYGFVYACRVHDSILDLICSLSSEENFVTIVNGTSDNMSSQGNVRRLSLQNGIKEEDRTRPHISESIRQVRSVVTFEPAIDLMPPFSSFVVLRVLDLELYAYRGTKEDHLNLQELGSLLHLRYLRLSGRRIGELPKEIGKLQFLQVLDLPGGTRLPATVIKLTRLMCLLINGGRFPPPDGVGNLRLVEVLSKIKVGSVSIAKELGNMDRLSELNIQFESSDPVKAFVESLGKMRKIQHVVISSKCELEVSMDHSGERWESPASLREFIMHKGVRLSTLPSWNPYHLSQLFRLEIYVGEMRQEDLGFLGRLPALRILELKSDNQRSLLVGAEGFRCLETVTFHSKSPSKILFKPGAFPKAERVLLFIGLRAAKEEAGGNGGDWFDLGMENLPSLQDVSVIFFRSGVTVGEAKQAEDALENALDDHPKRPNIRIHCLEVYAAADLESDGGESESDDGWDGEE</sequence>
<name>A0A453AA59_AEGTS</name>
<dbReference type="GO" id="GO:0009626">
    <property type="term" value="P:plant-type hypersensitive response"/>
    <property type="evidence" value="ECO:0007669"/>
    <property type="project" value="UniProtKB-ARBA"/>
</dbReference>
<dbReference type="InterPro" id="IPR055414">
    <property type="entry name" value="LRR_R13L4/SHOC2-like"/>
</dbReference>
<evidence type="ECO:0000256" key="5">
    <source>
        <dbReference type="ARBA" id="ARBA00022821"/>
    </source>
</evidence>
<evidence type="ECO:0000313" key="11">
    <source>
        <dbReference type="EnsemblPlants" id="AET2Gv20048100.8"/>
    </source>
</evidence>
<dbReference type="InterPro" id="IPR027417">
    <property type="entry name" value="P-loop_NTPase"/>
</dbReference>
<evidence type="ECO:0000259" key="9">
    <source>
        <dbReference type="Pfam" id="PF23559"/>
    </source>
</evidence>
<protein>
    <recommendedName>
        <fullName evidence="13">NB-ARC domain-containing protein</fullName>
    </recommendedName>
</protein>
<dbReference type="GO" id="GO:0043531">
    <property type="term" value="F:ADP binding"/>
    <property type="evidence" value="ECO:0007669"/>
    <property type="project" value="InterPro"/>
</dbReference>
<dbReference type="InterPro" id="IPR036388">
    <property type="entry name" value="WH-like_DNA-bd_sf"/>
</dbReference>
<keyword evidence="3" id="KW-0677">Repeat</keyword>
<reference evidence="12" key="2">
    <citation type="journal article" date="2017" name="Nat. Plants">
        <title>The Aegilops tauschii genome reveals multiple impacts of transposons.</title>
        <authorList>
            <person name="Zhao G."/>
            <person name="Zou C."/>
            <person name="Li K."/>
            <person name="Wang K."/>
            <person name="Li T."/>
            <person name="Gao L."/>
            <person name="Zhang X."/>
            <person name="Wang H."/>
            <person name="Yang Z."/>
            <person name="Liu X."/>
            <person name="Jiang W."/>
            <person name="Mao L."/>
            <person name="Kong X."/>
            <person name="Jiao Y."/>
            <person name="Jia J."/>
        </authorList>
    </citation>
    <scope>NUCLEOTIDE SEQUENCE [LARGE SCALE GENOMIC DNA]</scope>
    <source>
        <strain evidence="12">cv. AL8/78</strain>
    </source>
</reference>
<evidence type="ECO:0000256" key="3">
    <source>
        <dbReference type="ARBA" id="ARBA00022737"/>
    </source>
</evidence>
<dbReference type="Gramene" id="AET2Gv20048100.8">
    <property type="protein sequence ID" value="AET2Gv20048100.8"/>
    <property type="gene ID" value="AET2Gv20048100"/>
</dbReference>
<keyword evidence="4" id="KW-0547">Nucleotide-binding</keyword>
<reference evidence="11" key="4">
    <citation type="submission" date="2019-03" db="UniProtKB">
        <authorList>
            <consortium name="EnsemblPlants"/>
        </authorList>
    </citation>
    <scope>IDENTIFICATION</scope>
</reference>
<dbReference type="EnsemblPlants" id="AET2Gv20048100.8">
    <property type="protein sequence ID" value="AET2Gv20048100.8"/>
    <property type="gene ID" value="AET2Gv20048100"/>
</dbReference>
<evidence type="ECO:0000256" key="2">
    <source>
        <dbReference type="ARBA" id="ARBA00022614"/>
    </source>
</evidence>
<dbReference type="Gene3D" id="1.10.10.10">
    <property type="entry name" value="Winged helix-like DNA-binding domain superfamily/Winged helix DNA-binding domain"/>
    <property type="match status" value="1"/>
</dbReference>
<dbReference type="InterPro" id="IPR038005">
    <property type="entry name" value="RX-like_CC"/>
</dbReference>
<keyword evidence="5" id="KW-0611">Plant defense</keyword>
<feature type="domain" description="Disease resistance protein winged helix" evidence="9">
    <location>
        <begin position="456"/>
        <end position="527"/>
    </location>
</feature>
<dbReference type="SUPFAM" id="SSF52058">
    <property type="entry name" value="L domain-like"/>
    <property type="match status" value="1"/>
</dbReference>
<dbReference type="GO" id="GO:0042742">
    <property type="term" value="P:defense response to bacterium"/>
    <property type="evidence" value="ECO:0007669"/>
    <property type="project" value="UniProtKB-ARBA"/>
</dbReference>
<dbReference type="InterPro" id="IPR041118">
    <property type="entry name" value="Rx_N"/>
</dbReference>
<dbReference type="PANTHER" id="PTHR23155">
    <property type="entry name" value="DISEASE RESISTANCE PROTEIN RP"/>
    <property type="match status" value="1"/>
</dbReference>
<evidence type="ECO:0000259" key="8">
    <source>
        <dbReference type="Pfam" id="PF18052"/>
    </source>
</evidence>
<comment type="similarity">
    <text evidence="1">Belongs to the disease resistance NB-LRR family.</text>
</comment>
<reference evidence="11" key="3">
    <citation type="journal article" date="2017" name="Nature">
        <title>Genome sequence of the progenitor of the wheat D genome Aegilops tauschii.</title>
        <authorList>
            <person name="Luo M.C."/>
            <person name="Gu Y.Q."/>
            <person name="Puiu D."/>
            <person name="Wang H."/>
            <person name="Twardziok S.O."/>
            <person name="Deal K.R."/>
            <person name="Huo N."/>
            <person name="Zhu T."/>
            <person name="Wang L."/>
            <person name="Wang Y."/>
            <person name="McGuire P.E."/>
            <person name="Liu S."/>
            <person name="Long H."/>
            <person name="Ramasamy R.K."/>
            <person name="Rodriguez J.C."/>
            <person name="Van S.L."/>
            <person name="Yuan L."/>
            <person name="Wang Z."/>
            <person name="Xia Z."/>
            <person name="Xiao L."/>
            <person name="Anderson O.D."/>
            <person name="Ouyang S."/>
            <person name="Liang Y."/>
            <person name="Zimin A.V."/>
            <person name="Pertea G."/>
            <person name="Qi P."/>
            <person name="Bennetzen J.L."/>
            <person name="Dai X."/>
            <person name="Dawson M.W."/>
            <person name="Muller H.G."/>
            <person name="Kugler K."/>
            <person name="Rivarola-Duarte L."/>
            <person name="Spannagl M."/>
            <person name="Mayer K.F.X."/>
            <person name="Lu F.H."/>
            <person name="Bevan M.W."/>
            <person name="Leroy P."/>
            <person name="Li P."/>
            <person name="You F.M."/>
            <person name="Sun Q."/>
            <person name="Liu Z."/>
            <person name="Lyons E."/>
            <person name="Wicker T."/>
            <person name="Salzberg S.L."/>
            <person name="Devos K.M."/>
            <person name="Dvorak J."/>
        </authorList>
    </citation>
    <scope>NUCLEOTIDE SEQUENCE [LARGE SCALE GENOMIC DNA]</scope>
    <source>
        <strain evidence="11">cv. AL8/78</strain>
    </source>
</reference>
<dbReference type="PRINTS" id="PR00364">
    <property type="entry name" value="DISEASERSIST"/>
</dbReference>
<dbReference type="PANTHER" id="PTHR23155:SF1116">
    <property type="entry name" value="OS12G0273300 PROTEIN"/>
    <property type="match status" value="1"/>
</dbReference>
<dbReference type="Gene3D" id="3.80.10.10">
    <property type="entry name" value="Ribonuclease Inhibitor"/>
    <property type="match status" value="1"/>
</dbReference>
<dbReference type="AlphaFoldDB" id="A0A453AA59"/>
<dbReference type="Gene3D" id="1.20.5.4130">
    <property type="match status" value="1"/>
</dbReference>
<dbReference type="FunFam" id="1.10.10.10:FF:000322">
    <property type="entry name" value="Probable disease resistance protein At1g63360"/>
    <property type="match status" value="1"/>
</dbReference>
<organism evidence="11 12">
    <name type="scientific">Aegilops tauschii subsp. strangulata</name>
    <name type="common">Goatgrass</name>
    <dbReference type="NCBI Taxonomy" id="200361"/>
    <lineage>
        <taxon>Eukaryota</taxon>
        <taxon>Viridiplantae</taxon>
        <taxon>Streptophyta</taxon>
        <taxon>Embryophyta</taxon>
        <taxon>Tracheophyta</taxon>
        <taxon>Spermatophyta</taxon>
        <taxon>Magnoliopsida</taxon>
        <taxon>Liliopsida</taxon>
        <taxon>Poales</taxon>
        <taxon>Poaceae</taxon>
        <taxon>BOP clade</taxon>
        <taxon>Pooideae</taxon>
        <taxon>Triticodae</taxon>
        <taxon>Triticeae</taxon>
        <taxon>Triticinae</taxon>
        <taxon>Aegilops</taxon>
    </lineage>
</organism>
<reference evidence="11" key="5">
    <citation type="journal article" date="2021" name="G3 (Bethesda)">
        <title>Aegilops tauschii genome assembly Aet v5.0 features greater sequence contiguity and improved annotation.</title>
        <authorList>
            <person name="Wang L."/>
            <person name="Zhu T."/>
            <person name="Rodriguez J.C."/>
            <person name="Deal K.R."/>
            <person name="Dubcovsky J."/>
            <person name="McGuire P.E."/>
            <person name="Lux T."/>
            <person name="Spannagl M."/>
            <person name="Mayer K.F.X."/>
            <person name="Baldrich P."/>
            <person name="Meyers B.C."/>
            <person name="Huo N."/>
            <person name="Gu Y.Q."/>
            <person name="Zhou H."/>
            <person name="Devos K.M."/>
            <person name="Bennetzen J.L."/>
            <person name="Unver T."/>
            <person name="Budak H."/>
            <person name="Gulick P.J."/>
            <person name="Galiba G."/>
            <person name="Kalapos B."/>
            <person name="Nelson D.R."/>
            <person name="Li P."/>
            <person name="You F.M."/>
            <person name="Luo M.C."/>
            <person name="Dvorak J."/>
        </authorList>
    </citation>
    <scope>NUCLEOTIDE SEQUENCE [LARGE SCALE GENOMIC DNA]</scope>
    <source>
        <strain evidence="11">cv. AL8/78</strain>
    </source>
</reference>
<dbReference type="Proteomes" id="UP000015105">
    <property type="component" value="Chromosome 2D"/>
</dbReference>
<evidence type="ECO:0008006" key="13">
    <source>
        <dbReference type="Google" id="ProtNLM"/>
    </source>
</evidence>
<dbReference type="InterPro" id="IPR042197">
    <property type="entry name" value="Apaf_helical"/>
</dbReference>
<feature type="domain" description="NB-ARC" evidence="7">
    <location>
        <begin position="209"/>
        <end position="366"/>
    </location>
</feature>
<keyword evidence="6" id="KW-0175">Coiled coil</keyword>
<feature type="domain" description="Disease resistance R13L4/SHOC-2-like LRR" evidence="10">
    <location>
        <begin position="578"/>
        <end position="939"/>
    </location>
</feature>
<dbReference type="Pfam" id="PF23598">
    <property type="entry name" value="LRR_14"/>
    <property type="match status" value="1"/>
</dbReference>
<dbReference type="CDD" id="cd14798">
    <property type="entry name" value="RX-CC_like"/>
    <property type="match status" value="1"/>
</dbReference>
<dbReference type="InterPro" id="IPR002182">
    <property type="entry name" value="NB-ARC"/>
</dbReference>
<dbReference type="InterPro" id="IPR044974">
    <property type="entry name" value="Disease_R_plants"/>
</dbReference>